<comment type="caution">
    <text evidence="2">The sequence shown here is derived from an EMBL/GenBank/DDBJ whole genome shotgun (WGS) entry which is preliminary data.</text>
</comment>
<dbReference type="PANTHER" id="PTHR30411">
    <property type="entry name" value="CYTOPLASMIC PROTEIN"/>
    <property type="match status" value="1"/>
</dbReference>
<reference evidence="2" key="2">
    <citation type="submission" date="2023-01" db="EMBL/GenBank/DDBJ databases">
        <authorList>
            <person name="Sun Q."/>
            <person name="Evtushenko L."/>
        </authorList>
    </citation>
    <scope>NUCLEOTIDE SEQUENCE</scope>
    <source>
        <strain evidence="2">VKM B-2935</strain>
    </source>
</reference>
<feature type="domain" description="YbaK/aminoacyl-tRNA synthetase-associated" evidence="1">
    <location>
        <begin position="25"/>
        <end position="140"/>
    </location>
</feature>
<dbReference type="AlphaFoldDB" id="A0A9W6K5W5"/>
<dbReference type="InterPro" id="IPR036754">
    <property type="entry name" value="YbaK/aa-tRNA-synt-asso_dom_sf"/>
</dbReference>
<proteinExistence type="predicted"/>
<dbReference type="CDD" id="cd04333">
    <property type="entry name" value="ProX_deacylase"/>
    <property type="match status" value="1"/>
</dbReference>
<name>A0A9W6K5W5_9PSED</name>
<evidence type="ECO:0000313" key="2">
    <source>
        <dbReference type="EMBL" id="GLK88833.1"/>
    </source>
</evidence>
<reference evidence="2" key="1">
    <citation type="journal article" date="2014" name="Int. J. Syst. Evol. Microbiol.">
        <title>Complete genome sequence of Corynebacterium casei LMG S-19264T (=DSM 44701T), isolated from a smear-ripened cheese.</title>
        <authorList>
            <consortium name="US DOE Joint Genome Institute (JGI-PGF)"/>
            <person name="Walter F."/>
            <person name="Albersmeier A."/>
            <person name="Kalinowski J."/>
            <person name="Ruckert C."/>
        </authorList>
    </citation>
    <scope>NUCLEOTIDE SEQUENCE</scope>
    <source>
        <strain evidence="2">VKM B-2935</strain>
    </source>
</reference>
<dbReference type="Pfam" id="PF04073">
    <property type="entry name" value="tRNA_edit"/>
    <property type="match status" value="1"/>
</dbReference>
<dbReference type="InterPro" id="IPR007214">
    <property type="entry name" value="YbaK/aa-tRNA-synth-assoc-dom"/>
</dbReference>
<evidence type="ECO:0000259" key="1">
    <source>
        <dbReference type="Pfam" id="PF04073"/>
    </source>
</evidence>
<accession>A0A9W6K5W5</accession>
<dbReference type="Gene3D" id="3.90.960.10">
    <property type="entry name" value="YbaK/aminoacyl-tRNA synthetase-associated domain"/>
    <property type="match status" value="1"/>
</dbReference>
<dbReference type="Proteomes" id="UP001143328">
    <property type="component" value="Unassembled WGS sequence"/>
</dbReference>
<organism evidence="2 3">
    <name type="scientific">Pseudomonas turukhanskensis</name>
    <dbReference type="NCBI Taxonomy" id="1806536"/>
    <lineage>
        <taxon>Bacteria</taxon>
        <taxon>Pseudomonadati</taxon>
        <taxon>Pseudomonadota</taxon>
        <taxon>Gammaproteobacteria</taxon>
        <taxon>Pseudomonadales</taxon>
        <taxon>Pseudomonadaceae</taxon>
        <taxon>Pseudomonas</taxon>
    </lineage>
</organism>
<evidence type="ECO:0000313" key="3">
    <source>
        <dbReference type="Proteomes" id="UP001143328"/>
    </source>
</evidence>
<dbReference type="EMBL" id="BSFN01000004">
    <property type="protein sequence ID" value="GLK88833.1"/>
    <property type="molecule type" value="Genomic_DNA"/>
</dbReference>
<keyword evidence="3" id="KW-1185">Reference proteome</keyword>
<sequence>MSIESVKAFFAAHAPDVIVLEYEVSTATVALAAAALNVEEGQIAKTLALRFGDTYALLVTAGHARLDNQKAKAAFGAKSKMLSPDETFALTGHRVGGVCPFGLLTELPVFCDVSLQQYAEVYPAAGSSNSAVCLTPERLAGLVNAQWVDACRS</sequence>
<dbReference type="GO" id="GO:0002161">
    <property type="term" value="F:aminoacyl-tRNA deacylase activity"/>
    <property type="evidence" value="ECO:0007669"/>
    <property type="project" value="InterPro"/>
</dbReference>
<dbReference type="PANTHER" id="PTHR30411:SF1">
    <property type="entry name" value="CYTOPLASMIC PROTEIN"/>
    <property type="match status" value="1"/>
</dbReference>
<gene>
    <name evidence="2" type="ORF">GCM10017655_18950</name>
</gene>
<dbReference type="RefSeq" id="WP_271195044.1">
    <property type="nucleotide sequence ID" value="NZ_BSFN01000004.1"/>
</dbReference>
<protein>
    <submittedName>
        <fullName evidence="2">Cys-tRNA(Pro)/cys-tRNA(Cys) deacylase</fullName>
    </submittedName>
</protein>
<dbReference type="SUPFAM" id="SSF55826">
    <property type="entry name" value="YbaK/ProRS associated domain"/>
    <property type="match status" value="1"/>
</dbReference>